<dbReference type="AlphaFoldDB" id="A0A412FAN4"/>
<evidence type="ECO:0000256" key="1">
    <source>
        <dbReference type="SAM" id="MobiDB-lite"/>
    </source>
</evidence>
<evidence type="ECO:0000313" key="2">
    <source>
        <dbReference type="EMBL" id="RGR63451.1"/>
    </source>
</evidence>
<proteinExistence type="predicted"/>
<dbReference type="InterPro" id="IPR052933">
    <property type="entry name" value="DNA_Protect_Modify"/>
</dbReference>
<dbReference type="GO" id="GO:0008168">
    <property type="term" value="F:methyltransferase activity"/>
    <property type="evidence" value="ECO:0007669"/>
    <property type="project" value="UniProtKB-KW"/>
</dbReference>
<feature type="compositionally biased region" description="Basic and acidic residues" evidence="1">
    <location>
        <begin position="1"/>
        <end position="10"/>
    </location>
</feature>
<comment type="caution">
    <text evidence="2">The sequence shown here is derived from an EMBL/GenBank/DDBJ whole genome shotgun (WGS) entry which is preliminary data.</text>
</comment>
<dbReference type="EMBL" id="QRUO01000081">
    <property type="protein sequence ID" value="RGR63451.1"/>
    <property type="molecule type" value="Genomic_DNA"/>
</dbReference>
<dbReference type="Proteomes" id="UP000284205">
    <property type="component" value="Unassembled WGS sequence"/>
</dbReference>
<accession>A0A412FAN4</accession>
<keyword evidence="2" id="KW-0489">Methyltransferase</keyword>
<keyword evidence="2" id="KW-0808">Transferase</keyword>
<feature type="non-terminal residue" evidence="2">
    <location>
        <position position="194"/>
    </location>
</feature>
<evidence type="ECO:0000313" key="3">
    <source>
        <dbReference type="Proteomes" id="UP000284205"/>
    </source>
</evidence>
<protein>
    <submittedName>
        <fullName evidence="2">DNA methylase</fullName>
    </submittedName>
</protein>
<dbReference type="PANTHER" id="PTHR41313:SF1">
    <property type="entry name" value="DNA METHYLASE ADENINE-SPECIFIC DOMAIN-CONTAINING PROTEIN"/>
    <property type="match status" value="1"/>
</dbReference>
<name>A0A412FAN4_9BACE</name>
<feature type="compositionally biased region" description="Basic and acidic residues" evidence="1">
    <location>
        <begin position="47"/>
        <end position="61"/>
    </location>
</feature>
<organism evidence="2 3">
    <name type="scientific">Bacteroides caccae</name>
    <dbReference type="NCBI Taxonomy" id="47678"/>
    <lineage>
        <taxon>Bacteria</taxon>
        <taxon>Pseudomonadati</taxon>
        <taxon>Bacteroidota</taxon>
        <taxon>Bacteroidia</taxon>
        <taxon>Bacteroidales</taxon>
        <taxon>Bacteroidaceae</taxon>
        <taxon>Bacteroides</taxon>
    </lineage>
</organism>
<feature type="region of interest" description="Disordered" evidence="1">
    <location>
        <begin position="1"/>
        <end position="61"/>
    </location>
</feature>
<reference evidence="2 3" key="1">
    <citation type="submission" date="2018-08" db="EMBL/GenBank/DDBJ databases">
        <title>A genome reference for cultivated species of the human gut microbiota.</title>
        <authorList>
            <person name="Zou Y."/>
            <person name="Xue W."/>
            <person name="Luo G."/>
        </authorList>
    </citation>
    <scope>NUCLEOTIDE SEQUENCE [LARGE SCALE GENOMIC DNA]</scope>
    <source>
        <strain evidence="2 3">AF24-29LB</strain>
    </source>
</reference>
<dbReference type="GO" id="GO:0032259">
    <property type="term" value="P:methylation"/>
    <property type="evidence" value="ECO:0007669"/>
    <property type="project" value="UniProtKB-KW"/>
</dbReference>
<feature type="non-terminal residue" evidence="2">
    <location>
        <position position="1"/>
    </location>
</feature>
<gene>
    <name evidence="2" type="ORF">DWY26_23345</name>
</gene>
<dbReference type="PANTHER" id="PTHR41313">
    <property type="entry name" value="ADENINE-SPECIFIC METHYLTRANSFERASE"/>
    <property type="match status" value="1"/>
</dbReference>
<sequence>ETPEQRERQAVRPPTEAPKDRRKQAAGTPRTGSLFDTPENPEEEEPGKETPQIREADMKPRPFEGEVAPYFREGTLVTDGQNRVGYLREIESLQPMFHPLELTPAQRTKASMYIEIRDAYYHLYNNEAETLTANPALREMLNRLYDNFTERFGRLNDKRNLDLIKMDARGTEILSLERYIDGKARKADIFERPV</sequence>